<feature type="domain" description="ABC transmembrane type-1" evidence="6">
    <location>
        <begin position="40"/>
        <end position="323"/>
    </location>
</feature>
<dbReference type="InterPro" id="IPR039421">
    <property type="entry name" value="Type_1_exporter"/>
</dbReference>
<evidence type="ECO:0000313" key="7">
    <source>
        <dbReference type="EMBL" id="WRL66130.1"/>
    </source>
</evidence>
<evidence type="ECO:0000256" key="5">
    <source>
        <dbReference type="SAM" id="Phobius"/>
    </source>
</evidence>
<dbReference type="Pfam" id="PF00664">
    <property type="entry name" value="ABC_membrane"/>
    <property type="match status" value="1"/>
</dbReference>
<keyword evidence="2 5" id="KW-0812">Transmembrane</keyword>
<dbReference type="InterPro" id="IPR011527">
    <property type="entry name" value="ABC1_TM_dom"/>
</dbReference>
<dbReference type="GO" id="GO:0005524">
    <property type="term" value="F:ATP binding"/>
    <property type="evidence" value="ECO:0007669"/>
    <property type="project" value="UniProtKB-KW"/>
</dbReference>
<keyword evidence="7" id="KW-0067">ATP-binding</keyword>
<keyword evidence="7" id="KW-0547">Nucleotide-binding</keyword>
<dbReference type="PANTHER" id="PTHR43394">
    <property type="entry name" value="ATP-DEPENDENT PERMEASE MDL1, MITOCHONDRIAL"/>
    <property type="match status" value="1"/>
</dbReference>
<reference evidence="7 8" key="1">
    <citation type="submission" date="2023-12" db="EMBL/GenBank/DDBJ databases">
        <title>Blastococcus brunescens sp. nov., an actonobacterium isolated from sandstone collected in sahara desert.</title>
        <authorList>
            <person name="Gtari M."/>
            <person name="Ghodhbane F."/>
        </authorList>
    </citation>
    <scope>NUCLEOTIDE SEQUENCE [LARGE SCALE GENOMIC DNA]</scope>
    <source>
        <strain evidence="7 8">BMG 8361</strain>
    </source>
</reference>
<evidence type="ECO:0000256" key="1">
    <source>
        <dbReference type="ARBA" id="ARBA00004651"/>
    </source>
</evidence>
<feature type="transmembrane region" description="Helical" evidence="5">
    <location>
        <begin position="260"/>
        <end position="286"/>
    </location>
</feature>
<gene>
    <name evidence="7" type="ORF">U6N30_11830</name>
</gene>
<sequence>MSTSSTDSPLLAADQRREGAMATLRRGLRMMPEFRRGLPITFALALVATAGRVVVPIAVQQVIDRGLAAGDPDLGLITRLVVLCAVVVLITAVAVYRMNVRLFRTTETALAGLRVRAFRHVHDLSVLHQQGERRGSLVSRVTSDVDQLSTFMQWGGVLGLVSLGQLVVATVVMAIYSWQLTLLVLVCFVPLAIAVRWFAQRLATAYGIVRERVGDVLGAVAESVVGASTVRAYGVGSRTAARLDTAIDRQYRAQVDAQKVTAAVFVSGEFVAALANAAVVVVGVLLGLAGEISAGTLVAFLFLVTLFVAPVQTASEVLNEAQNAVAGFRRVLDVIDTEADVRDPAVADPDRVRALPGGPLGVRFDAVSFRYAPGARLALEDVSLTIDPRRRVAIVGRPARARRRSRSWSPA</sequence>
<dbReference type="Gene3D" id="3.40.50.300">
    <property type="entry name" value="P-loop containing nucleotide triphosphate hydrolases"/>
    <property type="match status" value="1"/>
</dbReference>
<evidence type="ECO:0000259" key="6">
    <source>
        <dbReference type="PROSITE" id="PS50929"/>
    </source>
</evidence>
<protein>
    <submittedName>
        <fullName evidence="7">ABC transporter ATP-binding protein</fullName>
    </submittedName>
</protein>
<dbReference type="PROSITE" id="PS50929">
    <property type="entry name" value="ABC_TM1F"/>
    <property type="match status" value="1"/>
</dbReference>
<organism evidence="7 8">
    <name type="scientific">Blastococcus brunescens</name>
    <dbReference type="NCBI Taxonomy" id="1564165"/>
    <lineage>
        <taxon>Bacteria</taxon>
        <taxon>Bacillati</taxon>
        <taxon>Actinomycetota</taxon>
        <taxon>Actinomycetes</taxon>
        <taxon>Geodermatophilales</taxon>
        <taxon>Geodermatophilaceae</taxon>
        <taxon>Blastococcus</taxon>
    </lineage>
</organism>
<dbReference type="InterPro" id="IPR027417">
    <property type="entry name" value="P-loop_NTPase"/>
</dbReference>
<comment type="subcellular location">
    <subcellularLocation>
        <location evidence="1">Cell membrane</location>
        <topology evidence="1">Multi-pass membrane protein</topology>
    </subcellularLocation>
</comment>
<dbReference type="InterPro" id="IPR036640">
    <property type="entry name" value="ABC1_TM_sf"/>
</dbReference>
<evidence type="ECO:0000256" key="3">
    <source>
        <dbReference type="ARBA" id="ARBA00022989"/>
    </source>
</evidence>
<feature type="transmembrane region" description="Helical" evidence="5">
    <location>
        <begin position="182"/>
        <end position="199"/>
    </location>
</feature>
<evidence type="ECO:0000313" key="8">
    <source>
        <dbReference type="Proteomes" id="UP001324287"/>
    </source>
</evidence>
<keyword evidence="4 5" id="KW-0472">Membrane</keyword>
<keyword evidence="8" id="KW-1185">Reference proteome</keyword>
<proteinExistence type="predicted"/>
<dbReference type="SUPFAM" id="SSF90123">
    <property type="entry name" value="ABC transporter transmembrane region"/>
    <property type="match status" value="1"/>
</dbReference>
<dbReference type="EMBL" id="CP141261">
    <property type="protein sequence ID" value="WRL66130.1"/>
    <property type="molecule type" value="Genomic_DNA"/>
</dbReference>
<feature type="transmembrane region" description="Helical" evidence="5">
    <location>
        <begin position="38"/>
        <end position="63"/>
    </location>
</feature>
<feature type="transmembrane region" description="Helical" evidence="5">
    <location>
        <begin position="157"/>
        <end position="176"/>
    </location>
</feature>
<feature type="transmembrane region" description="Helical" evidence="5">
    <location>
        <begin position="292"/>
        <end position="311"/>
    </location>
</feature>
<dbReference type="Gene3D" id="1.20.1560.10">
    <property type="entry name" value="ABC transporter type 1, transmembrane domain"/>
    <property type="match status" value="1"/>
</dbReference>
<feature type="transmembrane region" description="Helical" evidence="5">
    <location>
        <begin position="75"/>
        <end position="96"/>
    </location>
</feature>
<dbReference type="Proteomes" id="UP001324287">
    <property type="component" value="Chromosome"/>
</dbReference>
<dbReference type="RefSeq" id="WP_324277447.1">
    <property type="nucleotide sequence ID" value="NZ_CP141261.1"/>
</dbReference>
<evidence type="ECO:0000256" key="4">
    <source>
        <dbReference type="ARBA" id="ARBA00023136"/>
    </source>
</evidence>
<name>A0ABZ1BAB6_9ACTN</name>
<evidence type="ECO:0000256" key="2">
    <source>
        <dbReference type="ARBA" id="ARBA00022692"/>
    </source>
</evidence>
<accession>A0ABZ1BAB6</accession>
<dbReference type="PANTHER" id="PTHR43394:SF1">
    <property type="entry name" value="ATP-BINDING CASSETTE SUB-FAMILY B MEMBER 10, MITOCHONDRIAL"/>
    <property type="match status" value="1"/>
</dbReference>
<keyword evidence="3 5" id="KW-1133">Transmembrane helix</keyword>